<gene>
    <name evidence="1" type="ORF">CMC5_061300</name>
</gene>
<dbReference type="KEGG" id="ccro:CMC5_061300"/>
<keyword evidence="2" id="KW-1185">Reference proteome</keyword>
<dbReference type="AlphaFoldDB" id="A0A0K1EMN9"/>
<name>A0A0K1EMN9_CHOCO</name>
<evidence type="ECO:0000313" key="1">
    <source>
        <dbReference type="EMBL" id="AKT41908.1"/>
    </source>
</evidence>
<organism evidence="1 2">
    <name type="scientific">Chondromyces crocatus</name>
    <dbReference type="NCBI Taxonomy" id="52"/>
    <lineage>
        <taxon>Bacteria</taxon>
        <taxon>Pseudomonadati</taxon>
        <taxon>Myxococcota</taxon>
        <taxon>Polyangia</taxon>
        <taxon>Polyangiales</taxon>
        <taxon>Polyangiaceae</taxon>
        <taxon>Chondromyces</taxon>
    </lineage>
</organism>
<proteinExistence type="predicted"/>
<evidence type="ECO:0000313" key="2">
    <source>
        <dbReference type="Proteomes" id="UP000067626"/>
    </source>
</evidence>
<sequence length="118" mass="12423">MPSDVQETSYLDAIFAALRGAGQKLDNARGWLTSAEATSASAWRLQALAAARGAQGEARAYVKELEGRLAQLGPGAELPPPLDVLPERLEAIRKDLDATEQRILSIASAAATQPLGQA</sequence>
<dbReference type="EMBL" id="CP012159">
    <property type="protein sequence ID" value="AKT41908.1"/>
    <property type="molecule type" value="Genomic_DNA"/>
</dbReference>
<reference evidence="1" key="1">
    <citation type="submission" date="2015-07" db="EMBL/GenBank/DDBJ databases">
        <title>Genome analysis of myxobacterium Chondromyces crocatus Cm c5 reveals a high potential for natural compound synthesis and the genetic basis for the loss of fruiting body formation.</title>
        <authorList>
            <person name="Zaburannyi N."/>
            <person name="Bunk B."/>
            <person name="Maier J."/>
            <person name="Overmann J."/>
            <person name="Mueller R."/>
        </authorList>
    </citation>
    <scope>NUCLEOTIDE SEQUENCE [LARGE SCALE GENOMIC DNA]</scope>
    <source>
        <strain evidence="1">Cm c5</strain>
    </source>
</reference>
<accession>A0A0K1EMN9</accession>
<dbReference type="Proteomes" id="UP000067626">
    <property type="component" value="Chromosome"/>
</dbReference>
<protein>
    <submittedName>
        <fullName evidence="1">Uncharacterized protein</fullName>
    </submittedName>
</protein>